<keyword evidence="2" id="KW-1185">Reference proteome</keyword>
<dbReference type="EMBL" id="BNJJ01000019">
    <property type="protein sequence ID" value="GHO87835.1"/>
    <property type="molecule type" value="Genomic_DNA"/>
</dbReference>
<comment type="caution">
    <text evidence="1">The sequence shown here is derived from an EMBL/GenBank/DDBJ whole genome shotgun (WGS) entry which is preliminary data.</text>
</comment>
<protein>
    <submittedName>
        <fullName evidence="1">Uncharacterized protein</fullName>
    </submittedName>
</protein>
<dbReference type="Proteomes" id="UP000635565">
    <property type="component" value="Unassembled WGS sequence"/>
</dbReference>
<sequence length="52" mass="5812">MYRDKSISTFFVVRPTKIYTVEECYATISAIIITTGNKELGKYNGRAATVSC</sequence>
<proteinExistence type="predicted"/>
<accession>A0ABQ3VP39</accession>
<name>A0ABQ3VP39_9CHLR</name>
<evidence type="ECO:0000313" key="1">
    <source>
        <dbReference type="EMBL" id="GHO87835.1"/>
    </source>
</evidence>
<reference evidence="1 2" key="1">
    <citation type="journal article" date="2021" name="Int. J. Syst. Evol. Microbiol.">
        <title>Reticulibacter mediterranei gen. nov., sp. nov., within the new family Reticulibacteraceae fam. nov., and Ktedonospora formicarum gen. nov., sp. nov., Ktedonobacter robiniae sp. nov., Dictyobacter formicarum sp. nov. and Dictyobacter arantiisoli sp. nov., belonging to the class Ktedonobacteria.</title>
        <authorList>
            <person name="Yabe S."/>
            <person name="Zheng Y."/>
            <person name="Wang C.M."/>
            <person name="Sakai Y."/>
            <person name="Abe K."/>
            <person name="Yokota A."/>
            <person name="Donadio S."/>
            <person name="Cavaletti L."/>
            <person name="Monciardini P."/>
        </authorList>
    </citation>
    <scope>NUCLEOTIDE SEQUENCE [LARGE SCALE GENOMIC DNA]</scope>
    <source>
        <strain evidence="1 2">SOSP1-9</strain>
    </source>
</reference>
<gene>
    <name evidence="1" type="ORF">KSZ_58410</name>
</gene>
<evidence type="ECO:0000313" key="2">
    <source>
        <dbReference type="Proteomes" id="UP000635565"/>
    </source>
</evidence>
<organism evidence="1 2">
    <name type="scientific">Dictyobacter formicarum</name>
    <dbReference type="NCBI Taxonomy" id="2778368"/>
    <lineage>
        <taxon>Bacteria</taxon>
        <taxon>Bacillati</taxon>
        <taxon>Chloroflexota</taxon>
        <taxon>Ktedonobacteria</taxon>
        <taxon>Ktedonobacterales</taxon>
        <taxon>Dictyobacteraceae</taxon>
        <taxon>Dictyobacter</taxon>
    </lineage>
</organism>